<evidence type="ECO:0000256" key="8">
    <source>
        <dbReference type="ARBA" id="ARBA00034808"/>
    </source>
</evidence>
<dbReference type="GO" id="GO:0016887">
    <property type="term" value="F:ATP hydrolysis activity"/>
    <property type="evidence" value="ECO:0007669"/>
    <property type="project" value="RHEA"/>
</dbReference>
<dbReference type="EC" id="5.6.2.4" evidence="8"/>
<dbReference type="GO" id="GO:0003677">
    <property type="term" value="F:DNA binding"/>
    <property type="evidence" value="ECO:0007669"/>
    <property type="project" value="InterPro"/>
</dbReference>
<dbReference type="CDD" id="cd17932">
    <property type="entry name" value="DEXQc_UvrD"/>
    <property type="match status" value="1"/>
</dbReference>
<dbReference type="InterPro" id="IPR014016">
    <property type="entry name" value="UvrD-like_ATP-bd"/>
</dbReference>
<evidence type="ECO:0000313" key="13">
    <source>
        <dbReference type="EMBL" id="CEG10434.1"/>
    </source>
</evidence>
<evidence type="ECO:0000259" key="12">
    <source>
        <dbReference type="PROSITE" id="PS51217"/>
    </source>
</evidence>
<dbReference type="GO" id="GO:0005524">
    <property type="term" value="F:ATP binding"/>
    <property type="evidence" value="ECO:0007669"/>
    <property type="project" value="UniProtKB-UniRule"/>
</dbReference>
<dbReference type="Proteomes" id="UP000035762">
    <property type="component" value="Unassembled WGS sequence"/>
</dbReference>
<evidence type="ECO:0000256" key="2">
    <source>
        <dbReference type="ARBA" id="ARBA00022741"/>
    </source>
</evidence>
<evidence type="ECO:0000256" key="3">
    <source>
        <dbReference type="ARBA" id="ARBA00022801"/>
    </source>
</evidence>
<proteinExistence type="inferred from homology"/>
<dbReference type="InterPro" id="IPR013986">
    <property type="entry name" value="DExx_box_DNA_helicase_dom_sf"/>
</dbReference>
<evidence type="ECO:0000259" key="11">
    <source>
        <dbReference type="PROSITE" id="PS51198"/>
    </source>
</evidence>
<dbReference type="GO" id="GO:0005829">
    <property type="term" value="C:cytosol"/>
    <property type="evidence" value="ECO:0007669"/>
    <property type="project" value="TreeGrafter"/>
</dbReference>
<evidence type="ECO:0000256" key="9">
    <source>
        <dbReference type="ARBA" id="ARBA00048988"/>
    </source>
</evidence>
<dbReference type="GO" id="GO:0043138">
    <property type="term" value="F:3'-5' DNA helicase activity"/>
    <property type="evidence" value="ECO:0007669"/>
    <property type="project" value="UniProtKB-EC"/>
</dbReference>
<feature type="binding site" evidence="10">
    <location>
        <begin position="71"/>
        <end position="78"/>
    </location>
    <ligand>
        <name>ATP</name>
        <dbReference type="ChEBI" id="CHEBI:30616"/>
    </ligand>
</feature>
<dbReference type="InterPro" id="IPR000212">
    <property type="entry name" value="DNA_helicase_UvrD/REP"/>
</dbReference>
<organism evidence="13 14">
    <name type="scientific">Afipia felis</name>
    <name type="common">Cat scratch disease bacillus</name>
    <dbReference type="NCBI Taxonomy" id="1035"/>
    <lineage>
        <taxon>Bacteria</taxon>
        <taxon>Pseudomonadati</taxon>
        <taxon>Pseudomonadota</taxon>
        <taxon>Alphaproteobacteria</taxon>
        <taxon>Hyphomicrobiales</taxon>
        <taxon>Nitrobacteraceae</taxon>
        <taxon>Afipia</taxon>
    </lineage>
</organism>
<comment type="catalytic activity">
    <reaction evidence="7">
        <text>Couples ATP hydrolysis with the unwinding of duplex DNA by translocating in the 3'-5' direction.</text>
        <dbReference type="EC" id="5.6.2.4"/>
    </reaction>
</comment>
<keyword evidence="4 10" id="KW-0347">Helicase</keyword>
<feature type="domain" description="UvrD-like helicase ATP-binding" evidence="11">
    <location>
        <begin position="50"/>
        <end position="327"/>
    </location>
</feature>
<dbReference type="PROSITE" id="PS51217">
    <property type="entry name" value="UVRD_HELICASE_CTER"/>
    <property type="match status" value="1"/>
</dbReference>
<evidence type="ECO:0000256" key="10">
    <source>
        <dbReference type="PROSITE-ProRule" id="PRU00560"/>
    </source>
</evidence>
<dbReference type="Pfam" id="PF00580">
    <property type="entry name" value="UvrD-helicase"/>
    <property type="match status" value="1"/>
</dbReference>
<dbReference type="GO" id="GO:0033202">
    <property type="term" value="C:DNA helicase complex"/>
    <property type="evidence" value="ECO:0007669"/>
    <property type="project" value="TreeGrafter"/>
</dbReference>
<dbReference type="SUPFAM" id="SSF52540">
    <property type="entry name" value="P-loop containing nucleoside triphosphate hydrolases"/>
    <property type="match status" value="1"/>
</dbReference>
<dbReference type="Gene3D" id="1.10.486.10">
    <property type="entry name" value="PCRA, domain 4"/>
    <property type="match status" value="1"/>
</dbReference>
<dbReference type="GO" id="GO:0000725">
    <property type="term" value="P:recombinational repair"/>
    <property type="evidence" value="ECO:0007669"/>
    <property type="project" value="TreeGrafter"/>
</dbReference>
<comment type="caution">
    <text evidence="13">The sequence shown here is derived from an EMBL/GenBank/DDBJ whole genome shotgun (WGS) entry which is preliminary data.</text>
</comment>
<name>A0A090MW88_AFIFE</name>
<accession>A0A090MW88</accession>
<dbReference type="PANTHER" id="PTHR11070:SF59">
    <property type="entry name" value="DNA 3'-5' HELICASE"/>
    <property type="match status" value="1"/>
</dbReference>
<sequence length="629" mass="70045">MVADIGKGRLSAKLSKKRPSALVRQNTFPTRSRSWWAVSSSLPLLRAIDELSANPEQLAAVRETGHCVVLAGPGSGKTKTLTTAMARALAEDVVDPRGVACITYNNECAIELETRLARLGVAAGDRAFIGTVHGFALSQVIAPYARCVAVELPADFRVATRTESRAAVEIAYAAVIGGSDDPHRRWGFASEKRRRDVDRTQPAWQGRNPELAAFVEAYESELRKQGLIDFDDMPLLAYRMIKEHTWIREALRARFPVLFVDEYQDLGHALHELVLLLCFGGGIRLFAVGDADQSIYGFTGANPELLESLTRRGDVRTIRLRFNYRSGRRIVRASLGALGEERDYREVAGAPEGELTFWSVPLGLDMQAQAVAATVIPKLVEKGIALDEVAVLYRAAYLGDKIALALKRAGIPYVRTDGNAIVRRSSRLARLIEDCARWVEGGWRNAEPRFGRLLDQGVALVYGRHATEEEEQRLSDRLMGFLQATIGFDGSTHEWLQRFDHELIAGWRTTSRNAEQEWDVCRKMITNTDPAADLDIPLPHFAGRVEGTGRVSLSTLHSAKGREFDAVVMYGVNAGDFPSDRDKRSATGLREARRLFYVGVTRPRKELSLIFQEHHHSPWVKELFDRSQA</sequence>
<dbReference type="PROSITE" id="PS51198">
    <property type="entry name" value="UVRD_HELICASE_ATP_BIND"/>
    <property type="match status" value="1"/>
</dbReference>
<keyword evidence="14" id="KW-1185">Reference proteome</keyword>
<dbReference type="InterPro" id="IPR027417">
    <property type="entry name" value="P-loop_NTPase"/>
</dbReference>
<evidence type="ECO:0000256" key="7">
    <source>
        <dbReference type="ARBA" id="ARBA00034617"/>
    </source>
</evidence>
<evidence type="ECO:0000256" key="5">
    <source>
        <dbReference type="ARBA" id="ARBA00022840"/>
    </source>
</evidence>
<evidence type="ECO:0000256" key="4">
    <source>
        <dbReference type="ARBA" id="ARBA00022806"/>
    </source>
</evidence>
<keyword evidence="2 10" id="KW-0547">Nucleotide-binding</keyword>
<dbReference type="RefSeq" id="WP_244469249.1">
    <property type="nucleotide sequence ID" value="NZ_CCAZ020000003.1"/>
</dbReference>
<dbReference type="STRING" id="1035.BN961_03874"/>
<comment type="similarity">
    <text evidence="1">Belongs to the helicase family. UvrD subfamily.</text>
</comment>
<gene>
    <name evidence="13" type="primary">uvrD_3</name>
    <name evidence="13" type="ORF">BN961_03874</name>
</gene>
<dbReference type="EMBL" id="CCAZ020000003">
    <property type="protein sequence ID" value="CEG10434.1"/>
    <property type="molecule type" value="Genomic_DNA"/>
</dbReference>
<keyword evidence="3 10" id="KW-0378">Hydrolase</keyword>
<dbReference type="Gene3D" id="3.40.50.300">
    <property type="entry name" value="P-loop containing nucleotide triphosphate hydrolases"/>
    <property type="match status" value="3"/>
</dbReference>
<keyword evidence="6" id="KW-0413">Isomerase</keyword>
<dbReference type="Pfam" id="PF13361">
    <property type="entry name" value="UvrD_C"/>
    <property type="match status" value="1"/>
</dbReference>
<dbReference type="Gene3D" id="1.10.10.160">
    <property type="match status" value="1"/>
</dbReference>
<protein>
    <recommendedName>
        <fullName evidence="8">DNA 3'-5' helicase</fullName>
        <ecNumber evidence="8">5.6.2.4</ecNumber>
    </recommendedName>
</protein>
<evidence type="ECO:0000256" key="1">
    <source>
        <dbReference type="ARBA" id="ARBA00009922"/>
    </source>
</evidence>
<comment type="catalytic activity">
    <reaction evidence="9">
        <text>ATP + H2O = ADP + phosphate + H(+)</text>
        <dbReference type="Rhea" id="RHEA:13065"/>
        <dbReference type="ChEBI" id="CHEBI:15377"/>
        <dbReference type="ChEBI" id="CHEBI:15378"/>
        <dbReference type="ChEBI" id="CHEBI:30616"/>
        <dbReference type="ChEBI" id="CHEBI:43474"/>
        <dbReference type="ChEBI" id="CHEBI:456216"/>
        <dbReference type="EC" id="5.6.2.4"/>
    </reaction>
</comment>
<feature type="domain" description="UvrD-like helicase C-terminal" evidence="12">
    <location>
        <begin position="321"/>
        <end position="561"/>
    </location>
</feature>
<reference evidence="13 14" key="1">
    <citation type="journal article" date="2014" name="Genome Announc.">
        <title>Genome Sequence of Afipia felis Strain 76713, Isolated in Hospital Water Using an Amoeba Co-Culture Procedure.</title>
        <authorList>
            <person name="Benamar S."/>
            <person name="La Scola B."/>
            <person name="Croce O."/>
        </authorList>
    </citation>
    <scope>NUCLEOTIDE SEQUENCE [LARGE SCALE GENOMIC DNA]</scope>
    <source>
        <strain evidence="13 14">76713</strain>
    </source>
</reference>
<dbReference type="InterPro" id="IPR014017">
    <property type="entry name" value="DNA_helicase_UvrD-like_C"/>
</dbReference>
<dbReference type="PANTHER" id="PTHR11070">
    <property type="entry name" value="UVRD / RECB / PCRA DNA HELICASE FAMILY MEMBER"/>
    <property type="match status" value="1"/>
</dbReference>
<dbReference type="AlphaFoldDB" id="A0A090MW88"/>
<evidence type="ECO:0000256" key="6">
    <source>
        <dbReference type="ARBA" id="ARBA00023235"/>
    </source>
</evidence>
<keyword evidence="5 10" id="KW-0067">ATP-binding</keyword>
<evidence type="ECO:0000313" key="14">
    <source>
        <dbReference type="Proteomes" id="UP000035762"/>
    </source>
</evidence>